<gene>
    <name evidence="2" type="ORF">H4Q32_008435</name>
</gene>
<feature type="region of interest" description="Disordered" evidence="1">
    <location>
        <begin position="465"/>
        <end position="533"/>
    </location>
</feature>
<feature type="compositionally biased region" description="Pro residues" evidence="1">
    <location>
        <begin position="668"/>
        <end position="712"/>
    </location>
</feature>
<evidence type="ECO:0000256" key="1">
    <source>
        <dbReference type="SAM" id="MobiDB-lite"/>
    </source>
</evidence>
<feature type="region of interest" description="Disordered" evidence="1">
    <location>
        <begin position="656"/>
        <end position="763"/>
    </location>
</feature>
<comment type="caution">
    <text evidence="2">The sequence shown here is derived from an EMBL/GenBank/DDBJ whole genome shotgun (WGS) entry which is preliminary data.</text>
</comment>
<feature type="compositionally biased region" description="Pro residues" evidence="1">
    <location>
        <begin position="569"/>
        <end position="579"/>
    </location>
</feature>
<dbReference type="Proteomes" id="UP000830375">
    <property type="component" value="Unassembled WGS sequence"/>
</dbReference>
<reference evidence="2 3" key="1">
    <citation type="submission" date="2022-01" db="EMBL/GenBank/DDBJ databases">
        <title>A high-quality chromosome-level genome assembly of rohu carp, Labeo rohita.</title>
        <authorList>
            <person name="Arick M.A. II"/>
            <person name="Hsu C.-Y."/>
            <person name="Magbanua Z."/>
            <person name="Pechanova O."/>
            <person name="Grover C."/>
            <person name="Miller E."/>
            <person name="Thrash A."/>
            <person name="Ezzel L."/>
            <person name="Alam S."/>
            <person name="Benzie J."/>
            <person name="Hamilton M."/>
            <person name="Karsi A."/>
            <person name="Lawrence M.L."/>
            <person name="Peterson D.G."/>
        </authorList>
    </citation>
    <scope>NUCLEOTIDE SEQUENCE [LARGE SCALE GENOMIC DNA]</scope>
    <source>
        <strain evidence="3">BAU-BD-2019</strain>
        <tissue evidence="2">Blood</tissue>
    </source>
</reference>
<protein>
    <submittedName>
        <fullName evidence="2">Uncharacterized protein</fullName>
    </submittedName>
</protein>
<feature type="region of interest" description="Disordered" evidence="1">
    <location>
        <begin position="567"/>
        <end position="600"/>
    </location>
</feature>
<name>A0ABQ8MD40_LABRO</name>
<dbReference type="EMBL" id="JACTAM010000009">
    <property type="protein sequence ID" value="KAI2660773.1"/>
    <property type="molecule type" value="Genomic_DNA"/>
</dbReference>
<organism evidence="2 3">
    <name type="scientific">Labeo rohita</name>
    <name type="common">Indian major carp</name>
    <name type="synonym">Cyprinus rohita</name>
    <dbReference type="NCBI Taxonomy" id="84645"/>
    <lineage>
        <taxon>Eukaryota</taxon>
        <taxon>Metazoa</taxon>
        <taxon>Chordata</taxon>
        <taxon>Craniata</taxon>
        <taxon>Vertebrata</taxon>
        <taxon>Euteleostomi</taxon>
        <taxon>Actinopterygii</taxon>
        <taxon>Neopterygii</taxon>
        <taxon>Teleostei</taxon>
        <taxon>Ostariophysi</taxon>
        <taxon>Cypriniformes</taxon>
        <taxon>Cyprinidae</taxon>
        <taxon>Labeoninae</taxon>
        <taxon>Labeonini</taxon>
        <taxon>Labeo</taxon>
    </lineage>
</organism>
<sequence>MRETKCTEQWALRTGLENHCTRWCMSSQFKAEVSKLSPAELSSNLPQHICLEVSNSNPQPFDYKPDSLAIRPRLPPWATNCQEVSSMPSKSLISWFRKRGNTKDAFVTNLVGVPLSTHHQMSLSLHPLTLTVALHLGLHLPSSTALIASAPITNQRQYKSPGLSPARHGTMSMSHQMNKSSHLDPLASRLTPSVTEYTVIQGSSNFFHGHHPGMDYTYLTVGSSFTVGVANEERDTPVMPVAQPARGVAGASERAHIMAANVEPARKMAAAPERDATNTPAAWPAHDTAALLEHAQAGVAALDRLLEMVANMGLIRKMAARTELRHVTAAIPEPYEVAAAFPDSSQVSKSSQATAAVPVSNQAGAVFPVQVNQVTEPPHKMAATPEPPHKMAATPEPPHKMAATPEPPHKMAATPEPPHKMAATPEPAKAPSVKPQPAQAISVKPQPGHVMFSAPESAPIMASLPEAVSESSHAPPDGPESSHVPSGLKSAPEVPSGLKSAPEVPSDHETDPEASPGGEAAPMPPEVSASDVDPPMEAASLYRLSASPQILSTSSVSAVSRSQAITQFPAPPQLPPGHKPAPERPPSHKPAPEFSPGHKPVPECHLVGEAAPIPPEVSAMAVDPPLEVASPYKLSASLPSLFVSSVSAFPRSQIVKRGPVPPRRAAAPPVPPRRAAAPPVPPRRAAAPPVPPRRAAAPPVPPRRAALPPVPPRRARASPVPPPAPPWRAPAPPALPPAPPWRAPAPSALPPALPPAPPWRAPAPPALPPAPPWRAPAPPAPPWRAPALPAPPPAPPWRVPALSVLPQSLGFPHGPGPPALALSPSHPTAPLDCCFFRASGSRSLGGGYVTNLVGVPLSTHHQMSLSLHPLTLTVALHLGLHLPSSTALIASAPITNQRQYKSPGLSPARHGVLNVYVLYFLAPCS</sequence>
<feature type="region of interest" description="Disordered" evidence="1">
    <location>
        <begin position="378"/>
        <end position="441"/>
    </location>
</feature>
<evidence type="ECO:0000313" key="3">
    <source>
        <dbReference type="Proteomes" id="UP000830375"/>
    </source>
</evidence>
<keyword evidence="3" id="KW-1185">Reference proteome</keyword>
<feature type="region of interest" description="Disordered" evidence="1">
    <location>
        <begin position="157"/>
        <end position="178"/>
    </location>
</feature>
<accession>A0ABQ8MD40</accession>
<evidence type="ECO:0000313" key="2">
    <source>
        <dbReference type="EMBL" id="KAI2660773.1"/>
    </source>
</evidence>
<feature type="compositionally biased region" description="Pro residues" evidence="1">
    <location>
        <begin position="719"/>
        <end position="763"/>
    </location>
</feature>
<proteinExistence type="predicted"/>